<organism evidence="2 3">
    <name type="scientific">Thalassiosira oceanica</name>
    <name type="common">Marine diatom</name>
    <dbReference type="NCBI Taxonomy" id="159749"/>
    <lineage>
        <taxon>Eukaryota</taxon>
        <taxon>Sar</taxon>
        <taxon>Stramenopiles</taxon>
        <taxon>Ochrophyta</taxon>
        <taxon>Bacillariophyta</taxon>
        <taxon>Coscinodiscophyceae</taxon>
        <taxon>Thalassiosirophycidae</taxon>
        <taxon>Thalassiosirales</taxon>
        <taxon>Thalassiosiraceae</taxon>
        <taxon>Thalassiosira</taxon>
    </lineage>
</organism>
<protein>
    <submittedName>
        <fullName evidence="2">Uncharacterized protein</fullName>
    </submittedName>
</protein>
<feature type="transmembrane region" description="Helical" evidence="1">
    <location>
        <begin position="147"/>
        <end position="163"/>
    </location>
</feature>
<name>K0QZL7_THAOC</name>
<evidence type="ECO:0000313" key="2">
    <source>
        <dbReference type="EMBL" id="EJK44655.1"/>
    </source>
</evidence>
<proteinExistence type="predicted"/>
<keyword evidence="1" id="KW-0472">Membrane</keyword>
<keyword evidence="3" id="KW-1185">Reference proteome</keyword>
<reference evidence="2 3" key="1">
    <citation type="journal article" date="2012" name="Genome Biol.">
        <title>Genome and low-iron response of an oceanic diatom adapted to chronic iron limitation.</title>
        <authorList>
            <person name="Lommer M."/>
            <person name="Specht M."/>
            <person name="Roy A.S."/>
            <person name="Kraemer L."/>
            <person name="Andreson R."/>
            <person name="Gutowska M.A."/>
            <person name="Wolf J."/>
            <person name="Bergner S.V."/>
            <person name="Schilhabel M.B."/>
            <person name="Klostermeier U.C."/>
            <person name="Beiko R.G."/>
            <person name="Rosenstiel P."/>
            <person name="Hippler M."/>
            <person name="Laroche J."/>
        </authorList>
    </citation>
    <scope>NUCLEOTIDE SEQUENCE [LARGE SCALE GENOMIC DNA]</scope>
    <source>
        <strain evidence="2 3">CCMP1005</strain>
    </source>
</reference>
<gene>
    <name evidence="2" type="ORF">THAOC_36789</name>
</gene>
<accession>K0QZL7</accession>
<sequence>YMDSMESKKIKGGLALQKLAVDKENVQNRSSETSAIVKQLVDVLHHLPELGGDSIEQALLRVSQLEATVSSFESLQKDTMSCMGDMTVLLCEKDAAIANLLSTIDDHEQRLRYLSSCLRKKAVIKGQLQQLCEPKGEDDRHRLLQEIKYGFILLAFVSVLTSIAYKREWFLLVAPLYFLFIFFDADD</sequence>
<evidence type="ECO:0000313" key="3">
    <source>
        <dbReference type="Proteomes" id="UP000266841"/>
    </source>
</evidence>
<feature type="non-terminal residue" evidence="2">
    <location>
        <position position="1"/>
    </location>
</feature>
<dbReference type="EMBL" id="AGNL01049394">
    <property type="protein sequence ID" value="EJK44655.1"/>
    <property type="molecule type" value="Genomic_DNA"/>
</dbReference>
<dbReference type="AlphaFoldDB" id="K0QZL7"/>
<comment type="caution">
    <text evidence="2">The sequence shown here is derived from an EMBL/GenBank/DDBJ whole genome shotgun (WGS) entry which is preliminary data.</text>
</comment>
<dbReference type="Proteomes" id="UP000266841">
    <property type="component" value="Unassembled WGS sequence"/>
</dbReference>
<keyword evidence="1" id="KW-1133">Transmembrane helix</keyword>
<evidence type="ECO:0000256" key="1">
    <source>
        <dbReference type="SAM" id="Phobius"/>
    </source>
</evidence>
<keyword evidence="1" id="KW-0812">Transmembrane</keyword>